<feature type="compositionally biased region" description="Basic and acidic residues" evidence="1">
    <location>
        <begin position="23"/>
        <end position="34"/>
    </location>
</feature>
<evidence type="ECO:0000313" key="3">
    <source>
        <dbReference type="Proteomes" id="UP001164706"/>
    </source>
</evidence>
<proteinExistence type="predicted"/>
<name>A0A9E8MK60_9MICO</name>
<evidence type="ECO:0000256" key="1">
    <source>
        <dbReference type="SAM" id="MobiDB-lite"/>
    </source>
</evidence>
<dbReference type="RefSeq" id="WP_267780784.1">
    <property type="nucleotide sequence ID" value="NZ_CP113089.1"/>
</dbReference>
<sequence>MMDAAPGSPDGRPEAADAEESSEERAHAADERTDAGAPPAQEEPG</sequence>
<organism evidence="2 3">
    <name type="scientific">Microcella daejeonensis</name>
    <dbReference type="NCBI Taxonomy" id="2994971"/>
    <lineage>
        <taxon>Bacteria</taxon>
        <taxon>Bacillati</taxon>
        <taxon>Actinomycetota</taxon>
        <taxon>Actinomycetes</taxon>
        <taxon>Micrococcales</taxon>
        <taxon>Microbacteriaceae</taxon>
        <taxon>Microcella</taxon>
    </lineage>
</organism>
<dbReference type="KEGG" id="mdb:OVN18_10785"/>
<feature type="region of interest" description="Disordered" evidence="1">
    <location>
        <begin position="1"/>
        <end position="45"/>
    </location>
</feature>
<protein>
    <submittedName>
        <fullName evidence="2">Uncharacterized protein</fullName>
    </submittedName>
</protein>
<accession>A0A9E8MK60</accession>
<dbReference type="EMBL" id="CP113089">
    <property type="protein sequence ID" value="WAB81033.1"/>
    <property type="molecule type" value="Genomic_DNA"/>
</dbReference>
<reference evidence="2" key="1">
    <citation type="submission" date="2022-11" db="EMBL/GenBank/DDBJ databases">
        <title>Description of Microcella daejonensis nov. sp, isolated from riverside soil.</title>
        <authorList>
            <person name="Molina K.M."/>
            <person name="Kim S.B."/>
        </authorList>
    </citation>
    <scope>NUCLEOTIDE SEQUENCE</scope>
    <source>
        <strain evidence="2">MMS21-STM12</strain>
    </source>
</reference>
<dbReference type="AlphaFoldDB" id="A0A9E8MK60"/>
<evidence type="ECO:0000313" key="2">
    <source>
        <dbReference type="EMBL" id="WAB81033.1"/>
    </source>
</evidence>
<keyword evidence="3" id="KW-1185">Reference proteome</keyword>
<gene>
    <name evidence="2" type="ORF">OVN18_10785</name>
</gene>
<dbReference type="Proteomes" id="UP001164706">
    <property type="component" value="Chromosome"/>
</dbReference>